<evidence type="ECO:0000313" key="5">
    <source>
        <dbReference type="Proteomes" id="UP001199816"/>
    </source>
</evidence>
<keyword evidence="5" id="KW-1185">Reference proteome</keyword>
<reference evidence="4 5" key="1">
    <citation type="submission" date="2021-11" db="EMBL/GenBank/DDBJ databases">
        <title>Genomic of Niabella pedocola.</title>
        <authorList>
            <person name="Wu T."/>
        </authorList>
    </citation>
    <scope>NUCLEOTIDE SEQUENCE [LARGE SCALE GENOMIC DNA]</scope>
    <source>
        <strain evidence="4 5">JCM 31011</strain>
    </source>
</reference>
<evidence type="ECO:0000256" key="2">
    <source>
        <dbReference type="ARBA" id="ARBA00023235"/>
    </source>
</evidence>
<proteinExistence type="predicted"/>
<keyword evidence="2 4" id="KW-0413">Isomerase</keyword>
<dbReference type="GO" id="GO:0004106">
    <property type="term" value="F:chorismate mutase activity"/>
    <property type="evidence" value="ECO:0007669"/>
    <property type="project" value="UniProtKB-EC"/>
</dbReference>
<dbReference type="InterPro" id="IPR051331">
    <property type="entry name" value="Chorismate_mutase-related"/>
</dbReference>
<dbReference type="EMBL" id="JAJNEC010000008">
    <property type="protein sequence ID" value="MCD2426162.1"/>
    <property type="molecule type" value="Genomic_DNA"/>
</dbReference>
<accession>A0ABS8PYL7</accession>
<dbReference type="RefSeq" id="WP_231008750.1">
    <property type="nucleotide sequence ID" value="NZ_JAJNEC010000008.1"/>
</dbReference>
<sequence length="99" mass="11383">MIPEHCNNIEEVRVEIDAIDHEIVRLIGRRAGFVKAAARFKKSETAVKDERRVEAVIESKRKLAAACEVSPELVEAVYRTMIGYFVNEELEHWKTLTTK</sequence>
<feature type="domain" description="Chorismate mutase" evidence="3">
    <location>
        <begin position="3"/>
        <end position="93"/>
    </location>
</feature>
<dbReference type="Pfam" id="PF01817">
    <property type="entry name" value="CM_2"/>
    <property type="match status" value="1"/>
</dbReference>
<dbReference type="Proteomes" id="UP001199816">
    <property type="component" value="Unassembled WGS sequence"/>
</dbReference>
<dbReference type="InterPro" id="IPR002701">
    <property type="entry name" value="CM_II_prokaryot"/>
</dbReference>
<organism evidence="4 5">
    <name type="scientific">Niabella pedocola</name>
    <dbReference type="NCBI Taxonomy" id="1752077"/>
    <lineage>
        <taxon>Bacteria</taxon>
        <taxon>Pseudomonadati</taxon>
        <taxon>Bacteroidota</taxon>
        <taxon>Chitinophagia</taxon>
        <taxon>Chitinophagales</taxon>
        <taxon>Chitinophagaceae</taxon>
        <taxon>Niabella</taxon>
    </lineage>
</organism>
<dbReference type="Gene3D" id="1.20.59.10">
    <property type="entry name" value="Chorismate mutase"/>
    <property type="match status" value="1"/>
</dbReference>
<dbReference type="SMART" id="SM00830">
    <property type="entry name" value="CM_2"/>
    <property type="match status" value="1"/>
</dbReference>
<evidence type="ECO:0000313" key="4">
    <source>
        <dbReference type="EMBL" id="MCD2426162.1"/>
    </source>
</evidence>
<evidence type="ECO:0000259" key="3">
    <source>
        <dbReference type="PROSITE" id="PS51168"/>
    </source>
</evidence>
<name>A0ABS8PYL7_9BACT</name>
<dbReference type="PANTHER" id="PTHR38041:SF1">
    <property type="entry name" value="CHORISMATE MUTASE"/>
    <property type="match status" value="1"/>
</dbReference>
<dbReference type="SUPFAM" id="SSF48600">
    <property type="entry name" value="Chorismate mutase II"/>
    <property type="match status" value="1"/>
</dbReference>
<evidence type="ECO:0000256" key="1">
    <source>
        <dbReference type="ARBA" id="ARBA00012404"/>
    </source>
</evidence>
<comment type="caution">
    <text evidence="4">The sequence shown here is derived from an EMBL/GenBank/DDBJ whole genome shotgun (WGS) entry which is preliminary data.</text>
</comment>
<protein>
    <recommendedName>
        <fullName evidence="1">chorismate mutase</fullName>
        <ecNumber evidence="1">5.4.99.5</ecNumber>
    </recommendedName>
</protein>
<dbReference type="InterPro" id="IPR036263">
    <property type="entry name" value="Chorismate_II_sf"/>
</dbReference>
<dbReference type="PANTHER" id="PTHR38041">
    <property type="entry name" value="CHORISMATE MUTASE"/>
    <property type="match status" value="1"/>
</dbReference>
<dbReference type="EC" id="5.4.99.5" evidence="1"/>
<dbReference type="PROSITE" id="PS51168">
    <property type="entry name" value="CHORISMATE_MUT_2"/>
    <property type="match status" value="1"/>
</dbReference>
<dbReference type="InterPro" id="IPR036979">
    <property type="entry name" value="CM_dom_sf"/>
</dbReference>
<gene>
    <name evidence="4" type="ORF">LQ567_25480</name>
</gene>